<dbReference type="Proteomes" id="UP001143588">
    <property type="component" value="Segment"/>
</dbReference>
<dbReference type="Pfam" id="PF00692">
    <property type="entry name" value="dUTPase"/>
    <property type="match status" value="1"/>
</dbReference>
<evidence type="ECO:0000256" key="1">
    <source>
        <dbReference type="ARBA" id="ARBA00022723"/>
    </source>
</evidence>
<reference evidence="6 7" key="1">
    <citation type="journal article" date="2020" name="J. Virol.">
        <title>Characterization of a Novel Alphaherpesvirus Isolated from the Fruit Bat Pteropus lylei in Vietnam.</title>
        <authorList>
            <person name="Inagaki T."/>
            <person name="Yamada S."/>
            <person name="Fujii H."/>
            <person name="Yoshikawa T."/>
            <person name="Shibamura M."/>
            <person name="Harada S."/>
            <person name="Fukushi S."/>
            <person name="Le M.Q."/>
            <person name="Nguyen C.T."/>
            <person name="Nguyen T.T.T."/>
            <person name="Nguyen T.T."/>
            <person name="Nguyen T.T."/>
            <person name="Quach V.T."/>
            <person name="Thong V.D."/>
            <person name="Mori K."/>
            <person name="Sasaki M."/>
            <person name="Setiyono A."/>
            <person name="Handharyani E."/>
            <person name="Takeyama H."/>
            <person name="Hasebe F."/>
            <person name="Saijo M."/>
        </authorList>
    </citation>
    <scope>NUCLEOTIDE SEQUENCE [LARGE SCALE GENOMIC DNA]</scope>
</reference>
<feature type="domain" description="dUTPase-like" evidence="5">
    <location>
        <begin position="191"/>
        <end position="293"/>
    </location>
</feature>
<dbReference type="GeneID" id="80540239"/>
<proteinExistence type="inferred from homology"/>
<dbReference type="GO" id="GO:0046872">
    <property type="term" value="F:metal ion binding"/>
    <property type="evidence" value="ECO:0007669"/>
    <property type="project" value="UniProtKB-KW"/>
</dbReference>
<keyword evidence="3" id="KW-0460">Magnesium</keyword>
<accession>A0A510J9V0</accession>
<gene>
    <name evidence="6" type="primary">UL50</name>
</gene>
<dbReference type="InterPro" id="IPR034745">
    <property type="entry name" value="HSV_DUT"/>
</dbReference>
<keyword evidence="1" id="KW-0479">Metal-binding</keyword>
<evidence type="ECO:0000313" key="7">
    <source>
        <dbReference type="Proteomes" id="UP001143588"/>
    </source>
</evidence>
<keyword evidence="2" id="KW-0378">Hydrolase</keyword>
<dbReference type="GO" id="GO:0004170">
    <property type="term" value="F:dUTP diphosphatase activity"/>
    <property type="evidence" value="ECO:0007669"/>
    <property type="project" value="InterPro"/>
</dbReference>
<dbReference type="KEGG" id="vg:80540239"/>
<sequence length="354" mass="38155">MQRALTNSVLVDTGSLADPDQRRWSVTAGTQGSVSQLTITNQTALCLCDPAPATDGVWIGKISLDLRLAMPEHLCAVLHAPASHSPLFFVATGLIDSGYRGIVQAVVFFPQRVCEVAAGDMQFTISFFHVASIPLTLTAPVFFCPLLAKAQFDETAPARQIERPDLTESRFVHYTGKLTEVPTPVGDYVDEAPAFLAKRSEDAGIDIVIHQSLEIPPNSAITIQPSLRALRPDDGPEAYYILGRSSLNAKGVVVTPTRWLPQSQCLFTVRNITQEPIVLPACSKVAQLLITSYPSLVWVPANSGDRVFCALPAPPVKLFESADVNPPQIIFTAHFNRLAPPSQRGVGGFGSTGV</sequence>
<evidence type="ECO:0000313" key="6">
    <source>
        <dbReference type="EMBL" id="BBM13223.1"/>
    </source>
</evidence>
<keyword evidence="4" id="KW-0546">Nucleotide metabolism</keyword>
<organism evidence="6 7">
    <name type="scientific">pteropodid alphaherpesvirus 2</name>
    <dbReference type="NCBI Taxonomy" id="3118716"/>
    <lineage>
        <taxon>Viruses</taxon>
        <taxon>Duplodnaviria</taxon>
        <taxon>Heunggongvirae</taxon>
        <taxon>Peploviricota</taxon>
        <taxon>Herviviricetes</taxon>
        <taxon>Herpesvirales</taxon>
        <taxon>Orthoherpesviridae</taxon>
        <taxon>Alphaherpesvirinae</taxon>
        <taxon>Simplexvirus</taxon>
        <taxon>Simplexvirus pteropodidalpha2</taxon>
    </lineage>
</organism>
<evidence type="ECO:0000256" key="4">
    <source>
        <dbReference type="ARBA" id="ARBA00023080"/>
    </source>
</evidence>
<dbReference type="RefSeq" id="YP_010801532.1">
    <property type="nucleotide sequence ID" value="NC_076965.1"/>
</dbReference>
<dbReference type="InterPro" id="IPR036157">
    <property type="entry name" value="dUTPase-like_sf"/>
</dbReference>
<dbReference type="GO" id="GO:0046080">
    <property type="term" value="P:dUTP metabolic process"/>
    <property type="evidence" value="ECO:0007669"/>
    <property type="project" value="InterPro"/>
</dbReference>
<name>A0A510J9V0_9ALPH</name>
<evidence type="ECO:0000256" key="2">
    <source>
        <dbReference type="ARBA" id="ARBA00022801"/>
    </source>
</evidence>
<evidence type="ECO:0000259" key="5">
    <source>
        <dbReference type="Pfam" id="PF00692"/>
    </source>
</evidence>
<keyword evidence="7" id="KW-1185">Reference proteome</keyword>
<evidence type="ECO:0000256" key="3">
    <source>
        <dbReference type="ARBA" id="ARBA00022842"/>
    </source>
</evidence>
<protein>
    <submittedName>
        <fullName evidence="6">Deoxyuridine triphosphatase</fullName>
    </submittedName>
</protein>
<dbReference type="HAMAP" id="MF_04031">
    <property type="entry name" value="HSV_DUT"/>
    <property type="match status" value="1"/>
</dbReference>
<dbReference type="SUPFAM" id="SSF51283">
    <property type="entry name" value="dUTPase-like"/>
    <property type="match status" value="2"/>
</dbReference>
<dbReference type="InterPro" id="IPR029054">
    <property type="entry name" value="dUTPase-like"/>
</dbReference>
<dbReference type="Gene3D" id="2.70.40.10">
    <property type="match status" value="2"/>
</dbReference>
<dbReference type="EMBL" id="LC492974">
    <property type="protein sequence ID" value="BBM13223.1"/>
    <property type="molecule type" value="Genomic_DNA"/>
</dbReference>